<comment type="caution">
    <text evidence="2">The sequence shown here is derived from an EMBL/GenBank/DDBJ whole genome shotgun (WGS) entry which is preliminary data.</text>
</comment>
<feature type="non-terminal residue" evidence="2">
    <location>
        <position position="1"/>
    </location>
</feature>
<name>X1VWP8_9ZZZZ</name>
<proteinExistence type="predicted"/>
<keyword evidence="1" id="KW-1277">Toxin-antitoxin system</keyword>
<dbReference type="InterPro" id="IPR035093">
    <property type="entry name" value="RelE/ParE_toxin_dom_sf"/>
</dbReference>
<evidence type="ECO:0000313" key="2">
    <source>
        <dbReference type="EMBL" id="GAJ15690.1"/>
    </source>
</evidence>
<reference evidence="2" key="1">
    <citation type="journal article" date="2014" name="Front. Microbiol.">
        <title>High frequency of phylogenetically diverse reductive dehalogenase-homologous genes in deep subseafloor sedimentary metagenomes.</title>
        <authorList>
            <person name="Kawai M."/>
            <person name="Futagami T."/>
            <person name="Toyoda A."/>
            <person name="Takaki Y."/>
            <person name="Nishi S."/>
            <person name="Hori S."/>
            <person name="Arai W."/>
            <person name="Tsubouchi T."/>
            <person name="Morono Y."/>
            <person name="Uchiyama I."/>
            <person name="Ito T."/>
            <person name="Fujiyama A."/>
            <person name="Inagaki F."/>
            <person name="Takami H."/>
        </authorList>
    </citation>
    <scope>NUCLEOTIDE SEQUENCE</scope>
    <source>
        <strain evidence="2">Expedition CK06-06</strain>
    </source>
</reference>
<gene>
    <name evidence="2" type="ORF">S12H4_48207</name>
</gene>
<dbReference type="SUPFAM" id="SSF143011">
    <property type="entry name" value="RelE-like"/>
    <property type="match status" value="1"/>
</dbReference>
<dbReference type="AlphaFoldDB" id="X1VWP8"/>
<protein>
    <submittedName>
        <fullName evidence="2">Uncharacterized protein</fullName>
    </submittedName>
</protein>
<evidence type="ECO:0000256" key="1">
    <source>
        <dbReference type="ARBA" id="ARBA00022649"/>
    </source>
</evidence>
<dbReference type="Gene3D" id="3.30.2310.20">
    <property type="entry name" value="RelE-like"/>
    <property type="match status" value="1"/>
</dbReference>
<dbReference type="InterPro" id="IPR007712">
    <property type="entry name" value="RelE/ParE_toxin"/>
</dbReference>
<accession>X1VWP8</accession>
<dbReference type="Pfam" id="PF05016">
    <property type="entry name" value="ParE_toxin"/>
    <property type="match status" value="1"/>
</dbReference>
<dbReference type="PANTHER" id="PTHR35601">
    <property type="entry name" value="TOXIN RELE"/>
    <property type="match status" value="1"/>
</dbReference>
<organism evidence="2">
    <name type="scientific">marine sediment metagenome</name>
    <dbReference type="NCBI Taxonomy" id="412755"/>
    <lineage>
        <taxon>unclassified sequences</taxon>
        <taxon>metagenomes</taxon>
        <taxon>ecological metagenomes</taxon>
    </lineage>
</organism>
<dbReference type="EMBL" id="BARW01030101">
    <property type="protein sequence ID" value="GAJ15690.1"/>
    <property type="molecule type" value="Genomic_DNA"/>
</dbReference>
<sequence>PELGKPLVGNLSGLWSLKFGNYRTIYQIKHQELLILVLKIGHRKNVYS</sequence>
<dbReference type="PANTHER" id="PTHR35601:SF1">
    <property type="entry name" value="TOXIN RELE"/>
    <property type="match status" value="1"/>
</dbReference>